<proteinExistence type="predicted"/>
<dbReference type="EMBL" id="IACK01037921">
    <property type="protein sequence ID" value="LAA71883.1"/>
    <property type="molecule type" value="Transcribed_RNA"/>
</dbReference>
<organism evidence="1">
    <name type="scientific">Micrurus lemniscatus lemniscatus</name>
    <dbReference type="NCBI Taxonomy" id="129467"/>
    <lineage>
        <taxon>Eukaryota</taxon>
        <taxon>Metazoa</taxon>
        <taxon>Chordata</taxon>
        <taxon>Craniata</taxon>
        <taxon>Vertebrata</taxon>
        <taxon>Euteleostomi</taxon>
        <taxon>Lepidosauria</taxon>
        <taxon>Squamata</taxon>
        <taxon>Bifurcata</taxon>
        <taxon>Unidentata</taxon>
        <taxon>Episquamata</taxon>
        <taxon>Toxicofera</taxon>
        <taxon>Serpentes</taxon>
        <taxon>Colubroidea</taxon>
        <taxon>Elapidae</taxon>
        <taxon>Elapinae</taxon>
        <taxon>Micrurus</taxon>
    </lineage>
</organism>
<accession>A0A2D4HIU7</accession>
<dbReference type="AlphaFoldDB" id="A0A2D4HIU7"/>
<reference evidence="1" key="2">
    <citation type="submission" date="2017-11" db="EMBL/GenBank/DDBJ databases">
        <title>Coralsnake Venomics: Analyses of Venom Gland Transcriptomes and Proteomes of Six Brazilian Taxa.</title>
        <authorList>
            <person name="Aird S.D."/>
            <person name="Jorge da Silva N."/>
            <person name="Qiu L."/>
            <person name="Villar-Briones A."/>
            <person name="Aparecida-Saddi V."/>
            <person name="Campos-Telles M.P."/>
            <person name="Grau M."/>
            <person name="Mikheyev A.S."/>
        </authorList>
    </citation>
    <scope>NUCLEOTIDE SEQUENCE</scope>
    <source>
        <tissue evidence="1">Venom_gland</tissue>
    </source>
</reference>
<evidence type="ECO:0000313" key="1">
    <source>
        <dbReference type="EMBL" id="LAA71883.1"/>
    </source>
</evidence>
<reference evidence="1" key="1">
    <citation type="submission" date="2017-07" db="EMBL/GenBank/DDBJ databases">
        <authorList>
            <person name="Mikheyev A."/>
            <person name="Grau M."/>
        </authorList>
    </citation>
    <scope>NUCLEOTIDE SEQUENCE</scope>
    <source>
        <tissue evidence="1">Venom_gland</tissue>
    </source>
</reference>
<sequence length="131" mass="15295">MRFFVIVSMYGYMFFNIYSSPHLLPVPYSLSSHMLLGKCVFSHALPSPPLVSLHQGESYEFLAKAKILDEIQNQIVNLRGMDIYLSNFLGHQPPKWFHRLRRQQYYRKSNSSPKKAYKIHFLCYSQAKGAC</sequence>
<name>A0A2D4HIU7_MICLE</name>
<protein>
    <submittedName>
        <fullName evidence="1">Uncharacterized protein</fullName>
    </submittedName>
</protein>